<feature type="domain" description="Hydantoinase B/oxoprolinase" evidence="1">
    <location>
        <begin position="33"/>
        <end position="592"/>
    </location>
</feature>
<dbReference type="AlphaFoldDB" id="A0A934MFC2"/>
<gene>
    <name evidence="2" type="ORF">JCR33_22620</name>
</gene>
<reference evidence="2" key="1">
    <citation type="submission" date="2020-12" db="EMBL/GenBank/DDBJ databases">
        <title>Bacterial taxonomy.</title>
        <authorList>
            <person name="Pan X."/>
        </authorList>
    </citation>
    <scope>NUCLEOTIDE SEQUENCE</scope>
    <source>
        <strain evidence="2">B2012</strain>
    </source>
</reference>
<protein>
    <submittedName>
        <fullName evidence="2">Hydantoinase B/oxoprolinase family protein</fullName>
    </submittedName>
</protein>
<dbReference type="GO" id="GO:0017168">
    <property type="term" value="F:5-oxoprolinase (ATP-hydrolyzing) activity"/>
    <property type="evidence" value="ECO:0007669"/>
    <property type="project" value="TreeGrafter"/>
</dbReference>
<dbReference type="InterPro" id="IPR003692">
    <property type="entry name" value="Hydantoinase_B"/>
</dbReference>
<evidence type="ECO:0000259" key="1">
    <source>
        <dbReference type="Pfam" id="PF02538"/>
    </source>
</evidence>
<dbReference type="RefSeq" id="WP_198884418.1">
    <property type="nucleotide sequence ID" value="NZ_JAEKJA010000030.1"/>
</dbReference>
<dbReference type="Proteomes" id="UP000609531">
    <property type="component" value="Unassembled WGS sequence"/>
</dbReference>
<dbReference type="PANTHER" id="PTHR11365:SF23">
    <property type="entry name" value="HYPOTHETICAL 5-OXOPROLINASE (EUROFUNG)-RELATED"/>
    <property type="match status" value="1"/>
</dbReference>
<keyword evidence="3" id="KW-1185">Reference proteome</keyword>
<organism evidence="2 3">
    <name type="scientific">Acuticoccus mangrovi</name>
    <dbReference type="NCBI Taxonomy" id="2796142"/>
    <lineage>
        <taxon>Bacteria</taxon>
        <taxon>Pseudomonadati</taxon>
        <taxon>Pseudomonadota</taxon>
        <taxon>Alphaproteobacteria</taxon>
        <taxon>Hyphomicrobiales</taxon>
        <taxon>Amorphaceae</taxon>
        <taxon>Acuticoccus</taxon>
    </lineage>
</organism>
<evidence type="ECO:0000313" key="2">
    <source>
        <dbReference type="EMBL" id="MBJ3778512.1"/>
    </source>
</evidence>
<accession>A0A934MFC2</accession>
<sequence length="688" mass="74718">MALDVALIESGIKPVPPTQEELDAAEALQVGDYEIFSENLVLIAQEGKEVMTKMGISSMLHSGDTMVGIYTAAGDLVTTVCGTLLHSVTGQIPIKYIIKHFTDDPSVGVREGDVYYTNEALYGGIHNPDQFAIMPVFVDGELLAWVVSGAHQSETGGSEPGGEIPAATTRHDEGMKLTPIKIGENYRLRTDLLNMMENFISRAPRMQVTDVKARVAACDRVRQRVQAMAARRGTATMKGLFRKMIQETSSGVHQRVARWVDGTYRHTVFMDTTGHEDSLLRASVTLTVKDGKLSIDFEGSSPEHEGSYNAFASVIRAHCAVILFELPFNDFPMSSGMMEHIEIAVPKGSFFDAGPEAAISCSPLVGGMVFPLLGVVLSKAMYSSEQRDQVCGYTSSSASAVMVSGTNQHGVRVTDFMGYPLNAYGLGARCDQDGVDVFGFPHGPWGKAPDVEDIESEFPLLHLYQRQMTDTCGYGKYRGGVGASIAYIVRGSPYVAFTSSQKESKFPAHNGLFGGYSMSTLPGIQVRGTDALARMAAGDPNIPTDDYELAVAEANKTLGGEVIMEHQTRGIRVLAEGDILAASTQGSGGYGDVLERDPASVAEDLRKEVITLGVARDVYGVIVDPQRFLVDEEATAARRQEMRQARGAKAKPYGEWVKSWEAKRPPDQALKWFGTWPDAKPNRDVVRI</sequence>
<dbReference type="InterPro" id="IPR045079">
    <property type="entry name" value="Oxoprolinase-like"/>
</dbReference>
<proteinExistence type="predicted"/>
<dbReference type="GO" id="GO:0006749">
    <property type="term" value="P:glutathione metabolic process"/>
    <property type="evidence" value="ECO:0007669"/>
    <property type="project" value="TreeGrafter"/>
</dbReference>
<name>A0A934MFC2_9HYPH</name>
<comment type="caution">
    <text evidence="2">The sequence shown here is derived from an EMBL/GenBank/DDBJ whole genome shotgun (WGS) entry which is preliminary data.</text>
</comment>
<dbReference type="GO" id="GO:0005829">
    <property type="term" value="C:cytosol"/>
    <property type="evidence" value="ECO:0007669"/>
    <property type="project" value="TreeGrafter"/>
</dbReference>
<dbReference type="EMBL" id="JAEKJA010000030">
    <property type="protein sequence ID" value="MBJ3778512.1"/>
    <property type="molecule type" value="Genomic_DNA"/>
</dbReference>
<dbReference type="PANTHER" id="PTHR11365">
    <property type="entry name" value="5-OXOPROLINASE RELATED"/>
    <property type="match status" value="1"/>
</dbReference>
<dbReference type="Pfam" id="PF02538">
    <property type="entry name" value="Hydantoinase_B"/>
    <property type="match status" value="1"/>
</dbReference>
<evidence type="ECO:0000313" key="3">
    <source>
        <dbReference type="Proteomes" id="UP000609531"/>
    </source>
</evidence>